<protein>
    <recommendedName>
        <fullName evidence="4">SH2 domain-containing adapter protein D</fullName>
    </recommendedName>
</protein>
<feature type="compositionally biased region" description="Acidic residues" evidence="6">
    <location>
        <begin position="259"/>
        <end position="272"/>
    </location>
</feature>
<evidence type="ECO:0000313" key="9">
    <source>
        <dbReference type="Proteomes" id="UP000792457"/>
    </source>
</evidence>
<feature type="compositionally biased region" description="Pro residues" evidence="6">
    <location>
        <begin position="529"/>
        <end position="545"/>
    </location>
</feature>
<feature type="compositionally biased region" description="Basic and acidic residues" evidence="6">
    <location>
        <begin position="488"/>
        <end position="508"/>
    </location>
</feature>
<reference evidence="8" key="2">
    <citation type="submission" date="2017-10" db="EMBL/GenBank/DDBJ databases">
        <title>Ladona fulva Genome sequencing and assembly.</title>
        <authorList>
            <person name="Murali S."/>
            <person name="Richards S."/>
            <person name="Bandaranaike D."/>
            <person name="Bellair M."/>
            <person name="Blankenburg K."/>
            <person name="Chao H."/>
            <person name="Dinh H."/>
            <person name="Doddapaneni H."/>
            <person name="Dugan-Rocha S."/>
            <person name="Elkadiri S."/>
            <person name="Gnanaolivu R."/>
            <person name="Hernandez B."/>
            <person name="Skinner E."/>
            <person name="Javaid M."/>
            <person name="Lee S."/>
            <person name="Li M."/>
            <person name="Ming W."/>
            <person name="Munidasa M."/>
            <person name="Muniz J."/>
            <person name="Nguyen L."/>
            <person name="Hughes D."/>
            <person name="Osuji N."/>
            <person name="Pu L.-L."/>
            <person name="Puazo M."/>
            <person name="Qu C."/>
            <person name="Quiroz J."/>
            <person name="Raj R."/>
            <person name="Weissenberger G."/>
            <person name="Xin Y."/>
            <person name="Zou X."/>
            <person name="Han Y."/>
            <person name="Worley K."/>
            <person name="Muzny D."/>
            <person name="Gibbs R."/>
        </authorList>
    </citation>
    <scope>NUCLEOTIDE SEQUENCE</scope>
    <source>
        <strain evidence="8">Sampled in the wild</strain>
    </source>
</reference>
<dbReference type="SMART" id="SM00252">
    <property type="entry name" value="SH2"/>
    <property type="match status" value="1"/>
</dbReference>
<feature type="compositionally biased region" description="Low complexity" evidence="6">
    <location>
        <begin position="656"/>
        <end position="704"/>
    </location>
</feature>
<feature type="region of interest" description="Disordered" evidence="6">
    <location>
        <begin position="858"/>
        <end position="877"/>
    </location>
</feature>
<evidence type="ECO:0000256" key="4">
    <source>
        <dbReference type="ARBA" id="ARBA00074794"/>
    </source>
</evidence>
<dbReference type="InterPro" id="IPR000980">
    <property type="entry name" value="SH2"/>
</dbReference>
<dbReference type="Pfam" id="PF00017">
    <property type="entry name" value="SH2"/>
    <property type="match status" value="1"/>
</dbReference>
<evidence type="ECO:0000256" key="2">
    <source>
        <dbReference type="ARBA" id="ARBA00022999"/>
    </source>
</evidence>
<dbReference type="PROSITE" id="PS50001">
    <property type="entry name" value="SH2"/>
    <property type="match status" value="1"/>
</dbReference>
<proteinExistence type="predicted"/>
<organism evidence="8 9">
    <name type="scientific">Ladona fulva</name>
    <name type="common">Scarce chaser dragonfly</name>
    <name type="synonym">Libellula fulva</name>
    <dbReference type="NCBI Taxonomy" id="123851"/>
    <lineage>
        <taxon>Eukaryota</taxon>
        <taxon>Metazoa</taxon>
        <taxon>Ecdysozoa</taxon>
        <taxon>Arthropoda</taxon>
        <taxon>Hexapoda</taxon>
        <taxon>Insecta</taxon>
        <taxon>Pterygota</taxon>
        <taxon>Palaeoptera</taxon>
        <taxon>Odonata</taxon>
        <taxon>Epiprocta</taxon>
        <taxon>Anisoptera</taxon>
        <taxon>Libelluloidea</taxon>
        <taxon>Libellulidae</taxon>
        <taxon>Ladona</taxon>
    </lineage>
</organism>
<feature type="region of interest" description="Disordered" evidence="6">
    <location>
        <begin position="751"/>
        <end position="824"/>
    </location>
</feature>
<dbReference type="FunFam" id="3.30.505.10:FF:000058">
    <property type="entry name" value="SH2 domain-containing adapter protein D"/>
    <property type="match status" value="1"/>
</dbReference>
<feature type="region of interest" description="Disordered" evidence="6">
    <location>
        <begin position="1013"/>
        <end position="1035"/>
    </location>
</feature>
<dbReference type="InterPro" id="IPR036860">
    <property type="entry name" value="SH2_dom_sf"/>
</dbReference>
<accession>A0A8K0P8F9</accession>
<dbReference type="InterPro" id="IPR051846">
    <property type="entry name" value="SH2_domain_adapters"/>
</dbReference>
<feature type="compositionally biased region" description="Acidic residues" evidence="6">
    <location>
        <begin position="181"/>
        <end position="195"/>
    </location>
</feature>
<reference evidence="8" key="1">
    <citation type="submission" date="2013-04" db="EMBL/GenBank/DDBJ databases">
        <authorList>
            <person name="Qu J."/>
            <person name="Murali S.C."/>
            <person name="Bandaranaike D."/>
            <person name="Bellair M."/>
            <person name="Blankenburg K."/>
            <person name="Chao H."/>
            <person name="Dinh H."/>
            <person name="Doddapaneni H."/>
            <person name="Downs B."/>
            <person name="Dugan-Rocha S."/>
            <person name="Elkadiri S."/>
            <person name="Gnanaolivu R.D."/>
            <person name="Hernandez B."/>
            <person name="Javaid M."/>
            <person name="Jayaseelan J.C."/>
            <person name="Lee S."/>
            <person name="Li M."/>
            <person name="Ming W."/>
            <person name="Munidasa M."/>
            <person name="Muniz J."/>
            <person name="Nguyen L."/>
            <person name="Ongeri F."/>
            <person name="Osuji N."/>
            <person name="Pu L.-L."/>
            <person name="Puazo M."/>
            <person name="Qu C."/>
            <person name="Quiroz J."/>
            <person name="Raj R."/>
            <person name="Weissenberger G."/>
            <person name="Xin Y."/>
            <person name="Zou X."/>
            <person name="Han Y."/>
            <person name="Richards S."/>
            <person name="Worley K."/>
            <person name="Muzny D."/>
            <person name="Gibbs R."/>
        </authorList>
    </citation>
    <scope>NUCLEOTIDE SEQUENCE</scope>
    <source>
        <strain evidence="8">Sampled in the wild</strain>
    </source>
</reference>
<comment type="caution">
    <text evidence="8">The sequence shown here is derived from an EMBL/GenBank/DDBJ whole genome shotgun (WGS) entry which is preliminary data.</text>
</comment>
<dbReference type="OrthoDB" id="5914531at2759"/>
<evidence type="ECO:0000256" key="5">
    <source>
        <dbReference type="PROSITE-ProRule" id="PRU00191"/>
    </source>
</evidence>
<keyword evidence="9" id="KW-1185">Reference proteome</keyword>
<feature type="region of interest" description="Disordered" evidence="6">
    <location>
        <begin position="181"/>
        <end position="294"/>
    </location>
</feature>
<evidence type="ECO:0000259" key="7">
    <source>
        <dbReference type="PROSITE" id="PS50001"/>
    </source>
</evidence>
<dbReference type="AlphaFoldDB" id="A0A8K0P8F9"/>
<comment type="function">
    <text evidence="3">May function as an adapter protein.</text>
</comment>
<evidence type="ECO:0000256" key="1">
    <source>
        <dbReference type="ARBA" id="ARBA00022553"/>
    </source>
</evidence>
<gene>
    <name evidence="8" type="ORF">J437_LFUL015365</name>
</gene>
<feature type="compositionally biased region" description="Low complexity" evidence="6">
    <location>
        <begin position="865"/>
        <end position="877"/>
    </location>
</feature>
<dbReference type="PANTHER" id="PTHR15127">
    <property type="entry name" value="HEAVYWEIGHT, ISOFORM A"/>
    <property type="match status" value="1"/>
</dbReference>
<dbReference type="GO" id="GO:0001784">
    <property type="term" value="F:phosphotyrosine residue binding"/>
    <property type="evidence" value="ECO:0007669"/>
    <property type="project" value="TreeGrafter"/>
</dbReference>
<keyword evidence="1" id="KW-0597">Phosphoprotein</keyword>
<dbReference type="EMBL" id="KZ308828">
    <property type="protein sequence ID" value="KAG8234574.1"/>
    <property type="molecule type" value="Genomic_DNA"/>
</dbReference>
<feature type="compositionally biased region" description="Basic residues" evidence="6">
    <location>
        <begin position="214"/>
        <end position="254"/>
    </location>
</feature>
<feature type="compositionally biased region" description="Low complexity" evidence="6">
    <location>
        <begin position="964"/>
        <end position="974"/>
    </location>
</feature>
<sequence length="1164" mass="126335">MVRASNIMLASGQQRVCCRSVVSTALKTGPMSTAESHLYGIPWGRSTPRGLFPFPRGIRAIWTSANSASFSLSSESVNLWRLNSNCFVVASWKRLDGMCTETELDPLSIIDEGVSFDEGVYEAVGDDQKQNQLGVCFKDDDSISGEVGEDILEAETHFLQVNPPQRRHPSPYYYADLFREEDEEREKGEEEDEDKEGVGAEEAPIQDTQVPQREHHHHKHHHQHRHHHLHHHQHKHHHRHHHHHRHKHRIKEHRHSCEAEEGGEEGEEEPSDEVLPSHLLSDSPAAVGTSTVEVEGSASGGVVVAQGSGGSGGPEAGYGGGGPAPAFLAACLLRDWDLIFTTPASITGTAARSSTPSGTKGVARGLRACSCRGGRCVRGEEDEDGEVECCEVPLEEGEEEDMSGRQRHLYETAFDCKVRRSQDDLDEVDRVSNHPVLRMLPAALVRAAAAVSPRTSRSVQTKEVTSTPPKDRRKLTLTRSEPQPPVTREPKRPDERCADEKAEVERPADLPSFQTPPSLKGPVGSGHAPSPPPLRGYAPSPPSTAPLPTKFHNRGSHMNSLCSAPDLPAGRISSPARTKDSRLPVKSRRGRHGTDGPILEFKDRPAEEEMEEEDDERIEVREAVEGRSVVVVGRPSRAHCRPTLVPPSGGARPKYSSTESMATSSSAMSSLESLRSSTSEGNRSTSSSGSRRSSSLSSHSSDSGSARLLDLHRLHLHHHHHHHHGSSQTSQQLGGHQIGHPQLHILSPISDKSQEPASETSDNNRNNNSQGASPEERLSSPAAVDNLPSEPTPVPTLISDHPISPPRPEAPSSPQTLLAPTPWEGAPKLKRRVLVLQNKNLLNRALVQAAAAAAATSSSGEAEVQGSDSGISIESSSQGQCGIQVGSMGSGEGGVTMGHEDLRALPFDMPKLRRRLAADASGSSSTSVASNSRPEDLRALPFDMPKLRRRLRQQQSADGLELDGSSGVSQASSSQSVLELEINSRKNGKPLLLGQLPGATQPQASAVRPNLTLNLCGPTSGPSLPSSHSRKKRPGLSLELGCSALSAAGEPVDISVPLERQGWYHGAITRVEAESVLRLTKEGSYLVRNSESTRQDYSLSLKSARGFMHMRIQQNKENGRYILGQFSQPFSSIPEMIHFYTINRLPIKGAEHMCLLHPVIEQLL</sequence>
<dbReference type="PANTHER" id="PTHR15127:SF32">
    <property type="entry name" value="HEAVYWEIGHT, ISOFORM A"/>
    <property type="match status" value="1"/>
</dbReference>
<dbReference type="Gene3D" id="3.30.505.10">
    <property type="entry name" value="SH2 domain"/>
    <property type="match status" value="1"/>
</dbReference>
<feature type="compositionally biased region" description="Polar residues" evidence="6">
    <location>
        <begin position="755"/>
        <end position="772"/>
    </location>
</feature>
<evidence type="ECO:0000313" key="8">
    <source>
        <dbReference type="EMBL" id="KAG8234574.1"/>
    </source>
</evidence>
<dbReference type="PRINTS" id="PR00401">
    <property type="entry name" value="SH2DOMAIN"/>
</dbReference>
<evidence type="ECO:0000256" key="6">
    <source>
        <dbReference type="SAM" id="MobiDB-lite"/>
    </source>
</evidence>
<dbReference type="CDD" id="cd09945">
    <property type="entry name" value="SH2_SHB_SHD_SHE_SHF_like"/>
    <property type="match status" value="1"/>
</dbReference>
<dbReference type="Proteomes" id="UP000792457">
    <property type="component" value="Unassembled WGS sequence"/>
</dbReference>
<evidence type="ECO:0000256" key="3">
    <source>
        <dbReference type="ARBA" id="ARBA00057390"/>
    </source>
</evidence>
<name>A0A8K0P8F9_LADFU</name>
<feature type="region of interest" description="Disordered" evidence="6">
    <location>
        <begin position="916"/>
        <end position="974"/>
    </location>
</feature>
<feature type="compositionally biased region" description="Polar residues" evidence="6">
    <location>
        <begin position="455"/>
        <end position="468"/>
    </location>
</feature>
<keyword evidence="2 5" id="KW-0727">SH2 domain</keyword>
<feature type="region of interest" description="Disordered" evidence="6">
    <location>
        <begin position="450"/>
        <end position="616"/>
    </location>
</feature>
<feature type="region of interest" description="Disordered" evidence="6">
    <location>
        <begin position="717"/>
        <end position="736"/>
    </location>
</feature>
<feature type="domain" description="SH2" evidence="7">
    <location>
        <begin position="1063"/>
        <end position="1159"/>
    </location>
</feature>
<dbReference type="SUPFAM" id="SSF55550">
    <property type="entry name" value="SH2 domain"/>
    <property type="match status" value="1"/>
</dbReference>
<feature type="compositionally biased region" description="Low complexity" evidence="6">
    <location>
        <begin position="918"/>
        <end position="932"/>
    </location>
</feature>
<feature type="region of interest" description="Disordered" evidence="6">
    <location>
        <begin position="638"/>
        <end position="704"/>
    </location>
</feature>